<dbReference type="Proteomes" id="UP000055024">
    <property type="component" value="Unassembled WGS sequence"/>
</dbReference>
<organism evidence="1 2">
    <name type="scientific">Trichinella zimbabwensis</name>
    <dbReference type="NCBI Taxonomy" id="268475"/>
    <lineage>
        <taxon>Eukaryota</taxon>
        <taxon>Metazoa</taxon>
        <taxon>Ecdysozoa</taxon>
        <taxon>Nematoda</taxon>
        <taxon>Enoplea</taxon>
        <taxon>Dorylaimia</taxon>
        <taxon>Trichinellida</taxon>
        <taxon>Trichinellidae</taxon>
        <taxon>Trichinella</taxon>
    </lineage>
</organism>
<reference evidence="1 2" key="1">
    <citation type="submission" date="2015-01" db="EMBL/GenBank/DDBJ databases">
        <title>Evolution of Trichinella species and genotypes.</title>
        <authorList>
            <person name="Korhonen P.K."/>
            <person name="Edoardo P."/>
            <person name="Giuseppe L.R."/>
            <person name="Gasser R.B."/>
        </authorList>
    </citation>
    <scope>NUCLEOTIDE SEQUENCE [LARGE SCALE GENOMIC DNA]</scope>
    <source>
        <strain evidence="1">ISS1029</strain>
    </source>
</reference>
<protein>
    <submittedName>
        <fullName evidence="1">Uncharacterized protein</fullName>
    </submittedName>
</protein>
<evidence type="ECO:0000313" key="2">
    <source>
        <dbReference type="Proteomes" id="UP000055024"/>
    </source>
</evidence>
<dbReference type="EMBL" id="JYDP01000105">
    <property type="protein sequence ID" value="KRZ07262.1"/>
    <property type="molecule type" value="Genomic_DNA"/>
</dbReference>
<sequence length="89" mass="10009">MQNLSKHVMHEATIVTMFFKKDAPDRPSTSGKLACKNTPMILTTVRDILCSFQASAGCMNRSGKYSWKFDTRGSAGTYIQRMLRADFPL</sequence>
<gene>
    <name evidence="1" type="ORF">T11_14853</name>
</gene>
<proteinExistence type="predicted"/>
<name>A0A0V1H8U2_9BILA</name>
<comment type="caution">
    <text evidence="1">The sequence shown here is derived from an EMBL/GenBank/DDBJ whole genome shotgun (WGS) entry which is preliminary data.</text>
</comment>
<dbReference type="OrthoDB" id="26413at2759"/>
<evidence type="ECO:0000313" key="1">
    <source>
        <dbReference type="EMBL" id="KRZ07262.1"/>
    </source>
</evidence>
<dbReference type="AlphaFoldDB" id="A0A0V1H8U2"/>
<keyword evidence="2" id="KW-1185">Reference proteome</keyword>
<accession>A0A0V1H8U2</accession>